<comment type="caution">
    <text evidence="7">The sequence shown here is derived from an EMBL/GenBank/DDBJ whole genome shotgun (WGS) entry which is preliminary data.</text>
</comment>
<keyword evidence="5 6" id="KW-0472">Membrane</keyword>
<evidence type="ECO:0000256" key="3">
    <source>
        <dbReference type="ARBA" id="ARBA00022692"/>
    </source>
</evidence>
<evidence type="ECO:0000313" key="8">
    <source>
        <dbReference type="Proteomes" id="UP000659630"/>
    </source>
</evidence>
<dbReference type="AlphaFoldDB" id="A0A923L123"/>
<dbReference type="InterPro" id="IPR043428">
    <property type="entry name" value="LivM-like"/>
</dbReference>
<evidence type="ECO:0000313" key="7">
    <source>
        <dbReference type="EMBL" id="MBC5581510.1"/>
    </source>
</evidence>
<feature type="transmembrane region" description="Helical" evidence="6">
    <location>
        <begin position="50"/>
        <end position="71"/>
    </location>
</feature>
<evidence type="ECO:0000256" key="4">
    <source>
        <dbReference type="ARBA" id="ARBA00022989"/>
    </source>
</evidence>
<evidence type="ECO:0000256" key="1">
    <source>
        <dbReference type="ARBA" id="ARBA00004651"/>
    </source>
</evidence>
<evidence type="ECO:0000256" key="6">
    <source>
        <dbReference type="SAM" id="Phobius"/>
    </source>
</evidence>
<feature type="transmembrane region" description="Helical" evidence="6">
    <location>
        <begin position="12"/>
        <end position="30"/>
    </location>
</feature>
<dbReference type="CDD" id="cd06581">
    <property type="entry name" value="TM_PBP1_LivM_like"/>
    <property type="match status" value="1"/>
</dbReference>
<keyword evidence="8" id="KW-1185">Reference proteome</keyword>
<keyword evidence="4 6" id="KW-1133">Transmembrane helix</keyword>
<sequence>MKKDLKDYLNIKTLLLVLLVALVIFIPVWGNRRYMNIAILVLMYIGLGESWNLLSGMSGLFSIAHALFFGLGVYGMTIGMTKLGLPVVGGILLGLAANVVMALIVGFVGSKLSGLYFTMALIALHAIIYTLAGQMSFTGYALGLSMPREYLMSRRALYFLVLGLAILMMLIFVWVRKSRIGTNFVALKENPDLAVSLGSNIRGWRILAVIISAMMASIMGAFYAFYMMANTPEVFASTISLRIIMVCMVGGLGNVWGPVMGCWLIVFDELVRGVMPSKFASFAVVVYALVLIVMALLKPKGIMGSKIFQPKETDARSVENKKAAAKAQK</sequence>
<dbReference type="EMBL" id="JACONZ010000002">
    <property type="protein sequence ID" value="MBC5581510.1"/>
    <property type="molecule type" value="Genomic_DNA"/>
</dbReference>
<organism evidence="7 8">
    <name type="scientific">Anaerofilum hominis</name>
    <dbReference type="NCBI Taxonomy" id="2763016"/>
    <lineage>
        <taxon>Bacteria</taxon>
        <taxon>Bacillati</taxon>
        <taxon>Bacillota</taxon>
        <taxon>Clostridia</taxon>
        <taxon>Eubacteriales</taxon>
        <taxon>Oscillospiraceae</taxon>
        <taxon>Anaerofilum</taxon>
    </lineage>
</organism>
<dbReference type="GO" id="GO:0015658">
    <property type="term" value="F:branched-chain amino acid transmembrane transporter activity"/>
    <property type="evidence" value="ECO:0007669"/>
    <property type="project" value="InterPro"/>
</dbReference>
<feature type="transmembrane region" description="Helical" evidence="6">
    <location>
        <begin position="206"/>
        <end position="229"/>
    </location>
</feature>
<name>A0A923L123_9FIRM</name>
<feature type="transmembrane region" description="Helical" evidence="6">
    <location>
        <begin position="156"/>
        <end position="175"/>
    </location>
</feature>
<comment type="subcellular location">
    <subcellularLocation>
        <location evidence="1">Cell membrane</location>
        <topology evidence="1">Multi-pass membrane protein</topology>
    </subcellularLocation>
</comment>
<feature type="transmembrane region" description="Helical" evidence="6">
    <location>
        <begin position="279"/>
        <end position="297"/>
    </location>
</feature>
<dbReference type="PANTHER" id="PTHR30482">
    <property type="entry name" value="HIGH-AFFINITY BRANCHED-CHAIN AMINO ACID TRANSPORT SYSTEM PERMEASE"/>
    <property type="match status" value="1"/>
</dbReference>
<accession>A0A923L123</accession>
<reference evidence="7" key="1">
    <citation type="submission" date="2020-08" db="EMBL/GenBank/DDBJ databases">
        <title>Genome public.</title>
        <authorList>
            <person name="Liu C."/>
            <person name="Sun Q."/>
        </authorList>
    </citation>
    <scope>NUCLEOTIDE SEQUENCE</scope>
    <source>
        <strain evidence="7">BX8</strain>
    </source>
</reference>
<proteinExistence type="predicted"/>
<dbReference type="GO" id="GO:0005886">
    <property type="term" value="C:plasma membrane"/>
    <property type="evidence" value="ECO:0007669"/>
    <property type="project" value="UniProtKB-SubCell"/>
</dbReference>
<keyword evidence="2" id="KW-1003">Cell membrane</keyword>
<dbReference type="InterPro" id="IPR001851">
    <property type="entry name" value="ABC_transp_permease"/>
</dbReference>
<gene>
    <name evidence="7" type="ORF">H8S23_08295</name>
</gene>
<feature type="transmembrane region" description="Helical" evidence="6">
    <location>
        <begin position="83"/>
        <end position="109"/>
    </location>
</feature>
<dbReference type="PANTHER" id="PTHR30482:SF10">
    <property type="entry name" value="HIGH-AFFINITY BRANCHED-CHAIN AMINO ACID TRANSPORT PROTEIN BRAE"/>
    <property type="match status" value="1"/>
</dbReference>
<evidence type="ECO:0000256" key="5">
    <source>
        <dbReference type="ARBA" id="ARBA00023136"/>
    </source>
</evidence>
<dbReference type="RefSeq" id="WP_186887854.1">
    <property type="nucleotide sequence ID" value="NZ_JACONZ010000002.1"/>
</dbReference>
<dbReference type="Pfam" id="PF02653">
    <property type="entry name" value="BPD_transp_2"/>
    <property type="match status" value="1"/>
</dbReference>
<feature type="transmembrane region" description="Helical" evidence="6">
    <location>
        <begin position="115"/>
        <end position="144"/>
    </location>
</feature>
<evidence type="ECO:0000256" key="2">
    <source>
        <dbReference type="ARBA" id="ARBA00022475"/>
    </source>
</evidence>
<protein>
    <submittedName>
        <fullName evidence="7">Branched-chain amino acid ABC transporter permease</fullName>
    </submittedName>
</protein>
<keyword evidence="3 6" id="KW-0812">Transmembrane</keyword>
<dbReference type="Proteomes" id="UP000659630">
    <property type="component" value="Unassembled WGS sequence"/>
</dbReference>
<feature type="transmembrane region" description="Helical" evidence="6">
    <location>
        <begin position="241"/>
        <end position="267"/>
    </location>
</feature>